<dbReference type="Pfam" id="PF00134">
    <property type="entry name" value="Cyclin_N"/>
    <property type="match status" value="1"/>
</dbReference>
<proteinExistence type="predicted"/>
<dbReference type="GO" id="GO:0016538">
    <property type="term" value="F:cyclin-dependent protein serine/threonine kinase regulator activity"/>
    <property type="evidence" value="ECO:0007669"/>
    <property type="project" value="InterPro"/>
</dbReference>
<protein>
    <submittedName>
        <fullName evidence="3">Cyclin A</fullName>
    </submittedName>
</protein>
<comment type="caution">
    <text evidence="3">The sequence shown here is derived from an EMBL/GenBank/DDBJ whole genome shotgun (WGS) entry which is preliminary data.</text>
</comment>
<organism evidence="3 4">
    <name type="scientific">Striga asiatica</name>
    <name type="common">Asiatic witchweed</name>
    <name type="synonym">Buchnera asiatica</name>
    <dbReference type="NCBI Taxonomy" id="4170"/>
    <lineage>
        <taxon>Eukaryota</taxon>
        <taxon>Viridiplantae</taxon>
        <taxon>Streptophyta</taxon>
        <taxon>Embryophyta</taxon>
        <taxon>Tracheophyta</taxon>
        <taxon>Spermatophyta</taxon>
        <taxon>Magnoliopsida</taxon>
        <taxon>eudicotyledons</taxon>
        <taxon>Gunneridae</taxon>
        <taxon>Pentapetalae</taxon>
        <taxon>asterids</taxon>
        <taxon>lamiids</taxon>
        <taxon>Lamiales</taxon>
        <taxon>Orobanchaceae</taxon>
        <taxon>Buchnereae</taxon>
        <taxon>Striga</taxon>
    </lineage>
</organism>
<evidence type="ECO:0000313" key="4">
    <source>
        <dbReference type="Proteomes" id="UP000325081"/>
    </source>
</evidence>
<evidence type="ECO:0000256" key="1">
    <source>
        <dbReference type="SAM" id="MobiDB-lite"/>
    </source>
</evidence>
<evidence type="ECO:0000259" key="2">
    <source>
        <dbReference type="Pfam" id="PF00134"/>
    </source>
</evidence>
<feature type="region of interest" description="Disordered" evidence="1">
    <location>
        <begin position="1"/>
        <end position="62"/>
    </location>
</feature>
<dbReference type="Gene3D" id="1.10.472.10">
    <property type="entry name" value="Cyclin-like"/>
    <property type="match status" value="2"/>
</dbReference>
<evidence type="ECO:0000313" key="3">
    <source>
        <dbReference type="EMBL" id="GER37722.1"/>
    </source>
</evidence>
<gene>
    <name evidence="3" type="ORF">STAS_14146</name>
</gene>
<name>A0A5A7PYV0_STRAF</name>
<dbReference type="PIRSF" id="PIRSF001771">
    <property type="entry name" value="Cyclin_A_B_D_E"/>
    <property type="match status" value="1"/>
</dbReference>
<accession>A0A5A7PYV0</accession>
<dbReference type="Proteomes" id="UP000325081">
    <property type="component" value="Unassembled WGS sequence"/>
</dbReference>
<dbReference type="InterPro" id="IPR036915">
    <property type="entry name" value="Cyclin-like_sf"/>
</dbReference>
<feature type="compositionally biased region" description="Low complexity" evidence="1">
    <location>
        <begin position="1"/>
        <end position="15"/>
    </location>
</feature>
<dbReference type="EMBL" id="BKCP01005405">
    <property type="protein sequence ID" value="GER37722.1"/>
    <property type="molecule type" value="Genomic_DNA"/>
</dbReference>
<sequence>MASTAGARRSTTSSLAKRHASVSENFGKTAAAAATAAKKRPALANITNQRHGGVSQGSGRANVPESSKIVLCSTKIASNKKGPSASKNAVNLPQTSTVKQNVAAAVRAATSLPKSDVMLSKPNVASISCSVELSLDKSDSLSISMDNDSMSTCDSLNSPDIEYMDSNDLAAVDSIERKASNSLCISKNEQISGSMCKRDVLAAIESDEKIIDVDENLDDPQLCATIACDIYKHLRASEVKKRPATNFMEKVQKDINASMRAILVDWLVEVK</sequence>
<dbReference type="AlphaFoldDB" id="A0A5A7PYV0"/>
<dbReference type="InterPro" id="IPR046965">
    <property type="entry name" value="Cyclin_A/B-like"/>
</dbReference>
<keyword evidence="4" id="KW-1185">Reference proteome</keyword>
<dbReference type="GO" id="GO:0044772">
    <property type="term" value="P:mitotic cell cycle phase transition"/>
    <property type="evidence" value="ECO:0007669"/>
    <property type="project" value="InterPro"/>
</dbReference>
<dbReference type="SUPFAM" id="SSF47954">
    <property type="entry name" value="Cyclin-like"/>
    <property type="match status" value="1"/>
</dbReference>
<reference evidence="4" key="1">
    <citation type="journal article" date="2019" name="Curr. Biol.">
        <title>Genome Sequence of Striga asiatica Provides Insight into the Evolution of Plant Parasitism.</title>
        <authorList>
            <person name="Yoshida S."/>
            <person name="Kim S."/>
            <person name="Wafula E.K."/>
            <person name="Tanskanen J."/>
            <person name="Kim Y.M."/>
            <person name="Honaas L."/>
            <person name="Yang Z."/>
            <person name="Spallek T."/>
            <person name="Conn C.E."/>
            <person name="Ichihashi Y."/>
            <person name="Cheong K."/>
            <person name="Cui S."/>
            <person name="Der J.P."/>
            <person name="Gundlach H."/>
            <person name="Jiao Y."/>
            <person name="Hori C."/>
            <person name="Ishida J.K."/>
            <person name="Kasahara H."/>
            <person name="Kiba T."/>
            <person name="Kim M.S."/>
            <person name="Koo N."/>
            <person name="Laohavisit A."/>
            <person name="Lee Y.H."/>
            <person name="Lumba S."/>
            <person name="McCourt P."/>
            <person name="Mortimer J.C."/>
            <person name="Mutuku J.M."/>
            <person name="Nomura T."/>
            <person name="Sasaki-Sekimoto Y."/>
            <person name="Seto Y."/>
            <person name="Wang Y."/>
            <person name="Wakatake T."/>
            <person name="Sakakibara H."/>
            <person name="Demura T."/>
            <person name="Yamaguchi S."/>
            <person name="Yoneyama K."/>
            <person name="Manabe R.I."/>
            <person name="Nelson D.C."/>
            <person name="Schulman A.H."/>
            <person name="Timko M.P."/>
            <person name="dePamphilis C.W."/>
            <person name="Choi D."/>
            <person name="Shirasu K."/>
        </authorList>
    </citation>
    <scope>NUCLEOTIDE SEQUENCE [LARGE SCALE GENOMIC DNA]</scope>
    <source>
        <strain evidence="4">cv. UVA1</strain>
    </source>
</reference>
<dbReference type="OrthoDB" id="5590282at2759"/>
<dbReference type="InterPro" id="IPR006671">
    <property type="entry name" value="Cyclin_N"/>
</dbReference>
<feature type="domain" description="Cyclin N-terminal" evidence="2">
    <location>
        <begin position="229"/>
        <end position="270"/>
    </location>
</feature>